<dbReference type="Gene3D" id="3.40.50.620">
    <property type="entry name" value="HUPs"/>
    <property type="match status" value="1"/>
</dbReference>
<reference evidence="11 12" key="1">
    <citation type="submission" date="2019-03" db="EMBL/GenBank/DDBJ databases">
        <title>Genomic Encyclopedia of Type Strains, Phase IV (KMG-IV): sequencing the most valuable type-strain genomes for metagenomic binning, comparative biology and taxonomic classification.</title>
        <authorList>
            <person name="Goeker M."/>
        </authorList>
    </citation>
    <scope>NUCLEOTIDE SEQUENCE [LARGE SCALE GENOMIC DNA]</scope>
    <source>
        <strain evidence="11 12">DSM 102969</strain>
    </source>
</reference>
<organism evidence="11 12">
    <name type="scientific">Oharaeibacter diazotrophicus</name>
    <dbReference type="NCBI Taxonomy" id="1920512"/>
    <lineage>
        <taxon>Bacteria</taxon>
        <taxon>Pseudomonadati</taxon>
        <taxon>Pseudomonadota</taxon>
        <taxon>Alphaproteobacteria</taxon>
        <taxon>Hyphomicrobiales</taxon>
        <taxon>Pleomorphomonadaceae</taxon>
        <taxon>Oharaeibacter</taxon>
    </lineage>
</organism>
<name>A0A4R6R7U8_9HYPH</name>
<dbReference type="HAMAP" id="MF_00022">
    <property type="entry name" value="Glu_tRNA_synth_type1"/>
    <property type="match status" value="1"/>
</dbReference>
<dbReference type="InterPro" id="IPR014729">
    <property type="entry name" value="Rossmann-like_a/b/a_fold"/>
</dbReference>
<evidence type="ECO:0000259" key="10">
    <source>
        <dbReference type="Pfam" id="PF19269"/>
    </source>
</evidence>
<keyword evidence="5 8" id="KW-0067">ATP-binding</keyword>
<keyword evidence="7 8" id="KW-0030">Aminoacyl-tRNA synthetase</keyword>
<dbReference type="InterPro" id="IPR008925">
    <property type="entry name" value="aa_tRNA-synth_I_cd-bd_sf"/>
</dbReference>
<dbReference type="InterPro" id="IPR020751">
    <property type="entry name" value="aa-tRNA-synth_I_codon-bd_sub2"/>
</dbReference>
<feature type="short sequence motif" description="'KMSKS' region" evidence="8">
    <location>
        <begin position="252"/>
        <end position="256"/>
    </location>
</feature>
<comment type="function">
    <text evidence="8">Catalyzes the attachment of glutamate to tRNA(Glu) in a two-step reaction: glutamate is first activated by ATP to form Glu-AMP and then transferred to the acceptor end of tRNA(Glu).</text>
</comment>
<feature type="short sequence motif" description="'HIGH' region" evidence="8">
    <location>
        <begin position="11"/>
        <end position="21"/>
    </location>
</feature>
<dbReference type="OrthoDB" id="9807503at2"/>
<dbReference type="GO" id="GO:0008270">
    <property type="term" value="F:zinc ion binding"/>
    <property type="evidence" value="ECO:0007669"/>
    <property type="project" value="InterPro"/>
</dbReference>
<evidence type="ECO:0000256" key="4">
    <source>
        <dbReference type="ARBA" id="ARBA00022741"/>
    </source>
</evidence>
<dbReference type="Pfam" id="PF19269">
    <property type="entry name" value="Anticodon_2"/>
    <property type="match status" value="1"/>
</dbReference>
<comment type="subcellular location">
    <subcellularLocation>
        <location evidence="8">Cytoplasm</location>
    </subcellularLocation>
</comment>
<dbReference type="InterPro" id="IPR020058">
    <property type="entry name" value="Glu/Gln-tRNA-synth_Ib_cat-dom"/>
</dbReference>
<comment type="caution">
    <text evidence="8">Lacks conserved residue(s) required for the propagation of feature annotation.</text>
</comment>
<keyword evidence="4 8" id="KW-0547">Nucleotide-binding</keyword>
<dbReference type="GO" id="GO:0006424">
    <property type="term" value="P:glutamyl-tRNA aminoacylation"/>
    <property type="evidence" value="ECO:0007669"/>
    <property type="project" value="UniProtKB-UniRule"/>
</dbReference>
<dbReference type="InterPro" id="IPR033910">
    <property type="entry name" value="GluRS_core"/>
</dbReference>
<comment type="caution">
    <text evidence="11">The sequence shown here is derived from an EMBL/GenBank/DDBJ whole genome shotgun (WGS) entry which is preliminary data.</text>
</comment>
<dbReference type="PROSITE" id="PS00178">
    <property type="entry name" value="AA_TRNA_LIGASE_I"/>
    <property type="match status" value="1"/>
</dbReference>
<dbReference type="RefSeq" id="WP_126540544.1">
    <property type="nucleotide sequence ID" value="NZ_BSPM01000002.1"/>
</dbReference>
<evidence type="ECO:0000256" key="7">
    <source>
        <dbReference type="ARBA" id="ARBA00023146"/>
    </source>
</evidence>
<comment type="similarity">
    <text evidence="1 8">Belongs to the class-I aminoacyl-tRNA synthetase family. Glutamate--tRNA ligase type 1 subfamily.</text>
</comment>
<dbReference type="PANTHER" id="PTHR43311:SF2">
    <property type="entry name" value="GLUTAMATE--TRNA LIGASE, MITOCHONDRIAL-RELATED"/>
    <property type="match status" value="1"/>
</dbReference>
<evidence type="ECO:0000256" key="5">
    <source>
        <dbReference type="ARBA" id="ARBA00022840"/>
    </source>
</evidence>
<evidence type="ECO:0000256" key="1">
    <source>
        <dbReference type="ARBA" id="ARBA00007894"/>
    </source>
</evidence>
<feature type="domain" description="Glutamyl/glutaminyl-tRNA synthetase class Ib catalytic" evidence="9">
    <location>
        <begin position="5"/>
        <end position="321"/>
    </location>
</feature>
<sequence>MATPVRVRIAPSPTGEPHVGTAYTALFNVLLARKLGGEMILRIEDTDQSRSTPDSEQKVMEALNWLGLDWAEGPDKGGPYGPYRQSERKDIYPPYVDELVAKGHAFKCFCTRERLDAMRDEQRRRGEQPKYDGLCTRLSPAEIAEKEAAGIPHVVRMKIPETGECRFTDAIYGEVSIPYATIDMQVLMKADGMPTYHLANVVDDHLMKVTHVARGEEWLSSVPKHVLLYEYFGWQPPQFMHLPLLRNPDRSKLSKRRNPTSLSYFSNQGYLPEALNNFLGLAFVAIADGEELMSLDELAARFDPASVARAGAVFDLTKLDWLNGRWLREKLTDAEFKARVFDWALLNGKLDGGLALARPRIARLGELPDLTAFLFRSELGLKKADFEATKNGADDSALILEKVSPMVDTLAEWSREAIEEEIRRISEEMGRKVRTVIPPLFIALTGSSRSLPLFDSMALLGRSIVRQRLKQALAAIAAG</sequence>
<dbReference type="InterPro" id="IPR001412">
    <property type="entry name" value="aa-tRNA-synth_I_CS"/>
</dbReference>
<dbReference type="InterPro" id="IPR000924">
    <property type="entry name" value="Glu/Gln-tRNA-synth"/>
</dbReference>
<dbReference type="SUPFAM" id="SSF48163">
    <property type="entry name" value="An anticodon-binding domain of class I aminoacyl-tRNA synthetases"/>
    <property type="match status" value="1"/>
</dbReference>
<evidence type="ECO:0000256" key="3">
    <source>
        <dbReference type="ARBA" id="ARBA00022598"/>
    </source>
</evidence>
<dbReference type="Proteomes" id="UP000294547">
    <property type="component" value="Unassembled WGS sequence"/>
</dbReference>
<comment type="subunit">
    <text evidence="8">Monomer.</text>
</comment>
<accession>A0A4R6R7U8</accession>
<dbReference type="CDD" id="cd00808">
    <property type="entry name" value="GluRS_core"/>
    <property type="match status" value="1"/>
</dbReference>
<dbReference type="Gene3D" id="1.10.10.350">
    <property type="match status" value="1"/>
</dbReference>
<dbReference type="GO" id="GO:0000049">
    <property type="term" value="F:tRNA binding"/>
    <property type="evidence" value="ECO:0007669"/>
    <property type="project" value="InterPro"/>
</dbReference>
<feature type="binding site" evidence="8">
    <location>
        <position position="255"/>
    </location>
    <ligand>
        <name>ATP</name>
        <dbReference type="ChEBI" id="CHEBI:30616"/>
    </ligand>
</feature>
<dbReference type="AlphaFoldDB" id="A0A4R6R7U8"/>
<feature type="domain" description="Aminoacyl-tRNA synthetase class I anticodon-binding" evidence="10">
    <location>
        <begin position="347"/>
        <end position="473"/>
    </location>
</feature>
<dbReference type="GO" id="GO:0005829">
    <property type="term" value="C:cytosol"/>
    <property type="evidence" value="ECO:0007669"/>
    <property type="project" value="TreeGrafter"/>
</dbReference>
<dbReference type="InterPro" id="IPR004527">
    <property type="entry name" value="Glu-tRNA-ligase_bac/mito"/>
</dbReference>
<dbReference type="EC" id="6.1.1.17" evidence="8"/>
<dbReference type="Pfam" id="PF00749">
    <property type="entry name" value="tRNA-synt_1c"/>
    <property type="match status" value="1"/>
</dbReference>
<dbReference type="NCBIfam" id="TIGR00464">
    <property type="entry name" value="gltX_bact"/>
    <property type="match status" value="1"/>
</dbReference>
<evidence type="ECO:0000259" key="9">
    <source>
        <dbReference type="Pfam" id="PF00749"/>
    </source>
</evidence>
<evidence type="ECO:0000256" key="6">
    <source>
        <dbReference type="ARBA" id="ARBA00022917"/>
    </source>
</evidence>
<proteinExistence type="inferred from homology"/>
<dbReference type="InterPro" id="IPR049940">
    <property type="entry name" value="GluQ/Sye"/>
</dbReference>
<gene>
    <name evidence="8" type="primary">gltX</name>
    <name evidence="11" type="ORF">EDD54_4223</name>
</gene>
<evidence type="ECO:0000256" key="2">
    <source>
        <dbReference type="ARBA" id="ARBA00022490"/>
    </source>
</evidence>
<keyword evidence="6 8" id="KW-0648">Protein biosynthesis</keyword>
<dbReference type="PRINTS" id="PR00987">
    <property type="entry name" value="TRNASYNTHGLU"/>
</dbReference>
<dbReference type="FunFam" id="3.40.50.620:FF:000045">
    <property type="entry name" value="Glutamate--tRNA ligase, mitochondrial"/>
    <property type="match status" value="1"/>
</dbReference>
<evidence type="ECO:0000256" key="8">
    <source>
        <dbReference type="HAMAP-Rule" id="MF_00022"/>
    </source>
</evidence>
<dbReference type="GO" id="GO:0005524">
    <property type="term" value="F:ATP binding"/>
    <property type="evidence" value="ECO:0007669"/>
    <property type="project" value="UniProtKB-UniRule"/>
</dbReference>
<keyword evidence="3 8" id="KW-0436">Ligase</keyword>
<protein>
    <recommendedName>
        <fullName evidence="8">Glutamate--tRNA ligase</fullName>
        <ecNumber evidence="8">6.1.1.17</ecNumber>
    </recommendedName>
    <alternativeName>
        <fullName evidence="8">Glutamyl-tRNA synthetase</fullName>
        <shortName evidence="8">GluRS</shortName>
    </alternativeName>
</protein>
<dbReference type="PANTHER" id="PTHR43311">
    <property type="entry name" value="GLUTAMATE--TRNA LIGASE"/>
    <property type="match status" value="1"/>
</dbReference>
<dbReference type="InterPro" id="IPR045462">
    <property type="entry name" value="aa-tRNA-synth_I_cd-bd"/>
</dbReference>
<comment type="catalytic activity">
    <reaction evidence="8">
        <text>tRNA(Glu) + L-glutamate + ATP = L-glutamyl-tRNA(Glu) + AMP + diphosphate</text>
        <dbReference type="Rhea" id="RHEA:23540"/>
        <dbReference type="Rhea" id="RHEA-COMP:9663"/>
        <dbReference type="Rhea" id="RHEA-COMP:9680"/>
        <dbReference type="ChEBI" id="CHEBI:29985"/>
        <dbReference type="ChEBI" id="CHEBI:30616"/>
        <dbReference type="ChEBI" id="CHEBI:33019"/>
        <dbReference type="ChEBI" id="CHEBI:78442"/>
        <dbReference type="ChEBI" id="CHEBI:78520"/>
        <dbReference type="ChEBI" id="CHEBI:456215"/>
        <dbReference type="EC" id="6.1.1.17"/>
    </reaction>
</comment>
<dbReference type="GO" id="GO:0004818">
    <property type="term" value="F:glutamate-tRNA ligase activity"/>
    <property type="evidence" value="ECO:0007669"/>
    <property type="project" value="UniProtKB-UniRule"/>
</dbReference>
<keyword evidence="2 8" id="KW-0963">Cytoplasm</keyword>
<dbReference type="EMBL" id="SNXY01000011">
    <property type="protein sequence ID" value="TDP81962.1"/>
    <property type="molecule type" value="Genomic_DNA"/>
</dbReference>
<evidence type="ECO:0000313" key="12">
    <source>
        <dbReference type="Proteomes" id="UP000294547"/>
    </source>
</evidence>
<keyword evidence="12" id="KW-1185">Reference proteome</keyword>
<evidence type="ECO:0000313" key="11">
    <source>
        <dbReference type="EMBL" id="TDP81962.1"/>
    </source>
</evidence>
<dbReference type="SUPFAM" id="SSF52374">
    <property type="entry name" value="Nucleotidylyl transferase"/>
    <property type="match status" value="1"/>
</dbReference>